<sequence length="184" mass="19575">MTRFAVLFALAFALTGCLDGTNPFMEEDTSTTTTTTTDDTTTDDTTTDDTTTSTETTTTTTTTPTVDTTDPATVTTDTGTAIETDTNRLPGTVNPSSASSIFRTEDRSAEDDGAGYAEGFAYDSESDTFTVDNLAFDGDRPYTVVLDENDNRLGIGPFTVFQAPSTAADTLTSESVNQFSYRAL</sequence>
<dbReference type="AlphaFoldDB" id="A0A1L9P1W7"/>
<keyword evidence="4" id="KW-1185">Reference proteome</keyword>
<feature type="signal peptide" evidence="2">
    <location>
        <begin position="1"/>
        <end position="20"/>
    </location>
</feature>
<feature type="region of interest" description="Disordered" evidence="1">
    <location>
        <begin position="18"/>
        <end position="116"/>
    </location>
</feature>
<organism evidence="3 4">
    <name type="scientific">Planktotalea frisia</name>
    <dbReference type="NCBI Taxonomy" id="696762"/>
    <lineage>
        <taxon>Bacteria</taxon>
        <taxon>Pseudomonadati</taxon>
        <taxon>Pseudomonadota</taxon>
        <taxon>Alphaproteobacteria</taxon>
        <taxon>Rhodobacterales</taxon>
        <taxon>Paracoccaceae</taxon>
        <taxon>Planktotalea</taxon>
    </lineage>
</organism>
<feature type="compositionally biased region" description="Polar residues" evidence="1">
    <location>
        <begin position="87"/>
        <end position="102"/>
    </location>
</feature>
<dbReference type="EMBL" id="MLCB01000019">
    <property type="protein sequence ID" value="OJI95525.1"/>
    <property type="molecule type" value="Genomic_DNA"/>
</dbReference>
<dbReference type="Proteomes" id="UP000184514">
    <property type="component" value="Unassembled WGS sequence"/>
</dbReference>
<proteinExistence type="predicted"/>
<feature type="compositionally biased region" description="Low complexity" evidence="1">
    <location>
        <begin position="48"/>
        <end position="84"/>
    </location>
</feature>
<name>A0A1L9P1W7_9RHOB</name>
<evidence type="ECO:0000313" key="4">
    <source>
        <dbReference type="Proteomes" id="UP000184514"/>
    </source>
</evidence>
<protein>
    <submittedName>
        <fullName evidence="3">Uncharacterized protein</fullName>
    </submittedName>
</protein>
<comment type="caution">
    <text evidence="3">The sequence shown here is derived from an EMBL/GenBank/DDBJ whole genome shotgun (WGS) entry which is preliminary data.</text>
</comment>
<dbReference type="PROSITE" id="PS51257">
    <property type="entry name" value="PROKAR_LIPOPROTEIN"/>
    <property type="match status" value="1"/>
</dbReference>
<evidence type="ECO:0000313" key="3">
    <source>
        <dbReference type="EMBL" id="OJI95525.1"/>
    </source>
</evidence>
<dbReference type="RefSeq" id="WP_175549218.1">
    <property type="nucleotide sequence ID" value="NZ_MLCB01000019.1"/>
</dbReference>
<accession>A0A1L9P1W7</accession>
<feature type="compositionally biased region" description="Low complexity" evidence="1">
    <location>
        <begin position="30"/>
        <end position="39"/>
    </location>
</feature>
<gene>
    <name evidence="3" type="ORF">PFRI_02300</name>
</gene>
<keyword evidence="2" id="KW-0732">Signal</keyword>
<reference evidence="3 4" key="1">
    <citation type="submission" date="2016-10" db="EMBL/GenBank/DDBJ databases">
        <title>Genome sequence of Planktotalea frisia SH6-1.</title>
        <authorList>
            <person name="Poehlein A."/>
            <person name="Bakenhus I."/>
            <person name="Voget S."/>
            <person name="Brinkhoff T."/>
            <person name="Simon M."/>
        </authorList>
    </citation>
    <scope>NUCLEOTIDE SEQUENCE [LARGE SCALE GENOMIC DNA]</scope>
    <source>
        <strain evidence="3 4">SH6-1</strain>
    </source>
</reference>
<dbReference type="STRING" id="696762.PFRI_02300"/>
<evidence type="ECO:0000256" key="2">
    <source>
        <dbReference type="SAM" id="SignalP"/>
    </source>
</evidence>
<evidence type="ECO:0000256" key="1">
    <source>
        <dbReference type="SAM" id="MobiDB-lite"/>
    </source>
</evidence>
<feature type="chain" id="PRO_5012838024" evidence="2">
    <location>
        <begin position="21"/>
        <end position="184"/>
    </location>
</feature>